<feature type="transmembrane region" description="Helical" evidence="1">
    <location>
        <begin position="27"/>
        <end position="49"/>
    </location>
</feature>
<dbReference type="Proteomes" id="UP000674938">
    <property type="component" value="Unassembled WGS sequence"/>
</dbReference>
<accession>A0A940P3F6</accession>
<reference evidence="2" key="1">
    <citation type="submission" date="2020-12" db="EMBL/GenBank/DDBJ databases">
        <title>Vagococcus allomyrinae sp. nov. and Enterococcus lavae sp. nov., isolated from the larvae of Allomyrina dichotoma.</title>
        <authorList>
            <person name="Lee S.D."/>
        </authorList>
    </citation>
    <scope>NUCLEOTIDE SEQUENCE</scope>
    <source>
        <strain evidence="2">BWB3-3</strain>
    </source>
</reference>
<comment type="caution">
    <text evidence="2">The sequence shown here is derived from an EMBL/GenBank/DDBJ whole genome shotgun (WGS) entry which is preliminary data.</text>
</comment>
<feature type="transmembrane region" description="Helical" evidence="1">
    <location>
        <begin position="169"/>
        <end position="197"/>
    </location>
</feature>
<keyword evidence="3" id="KW-1185">Reference proteome</keyword>
<name>A0A940P3F6_9ENTE</name>
<dbReference type="AlphaFoldDB" id="A0A940P3F6"/>
<keyword evidence="1" id="KW-1133">Transmembrane helix</keyword>
<feature type="transmembrane region" description="Helical" evidence="1">
    <location>
        <begin position="243"/>
        <end position="261"/>
    </location>
</feature>
<feature type="transmembrane region" description="Helical" evidence="1">
    <location>
        <begin position="217"/>
        <end position="237"/>
    </location>
</feature>
<evidence type="ECO:0000256" key="1">
    <source>
        <dbReference type="SAM" id="Phobius"/>
    </source>
</evidence>
<protein>
    <submittedName>
        <fullName evidence="2">DUF1189 domain-containing protein</fullName>
    </submittedName>
</protein>
<keyword evidence="1" id="KW-0472">Membrane</keyword>
<evidence type="ECO:0000313" key="2">
    <source>
        <dbReference type="EMBL" id="MBP1040747.1"/>
    </source>
</evidence>
<evidence type="ECO:0000313" key="3">
    <source>
        <dbReference type="Proteomes" id="UP000674938"/>
    </source>
</evidence>
<proteinExistence type="predicted"/>
<keyword evidence="1" id="KW-0812">Transmembrane</keyword>
<dbReference type="EMBL" id="JAEEGA010000003">
    <property type="protein sequence ID" value="MBP1040747.1"/>
    <property type="molecule type" value="Genomic_DNA"/>
</dbReference>
<gene>
    <name evidence="2" type="ORF">I6N95_07000</name>
</gene>
<sequence>MTKLPFPFSYFANIVTPRRVFLGRKSLTKFQLVVIFIFITALALIPVTVNMARSTNFQLAEIMPDMFKQVDHDTLMTIQAAGFKDGQLAVEGSQMINSRGTIGVNLSEDQFKSVKSGISFGETAMILKDASGYEFKVSYTKDFNPQDFTTVEELKQGISSQWLKQNKAFVAFTMMLMSASLILVSNVILIVGGGFFVWLTKKNHLSSIKTYQESLNLVLNGLGLSTMLGMVVGLISFDMTLVLSIQSFGLVLMLLGVFVTTRFNDSYAKSKVSKLQRA</sequence>
<organism evidence="2 3">
    <name type="scientific">Vagococcus allomyrinae</name>
    <dbReference type="NCBI Taxonomy" id="2794353"/>
    <lineage>
        <taxon>Bacteria</taxon>
        <taxon>Bacillati</taxon>
        <taxon>Bacillota</taxon>
        <taxon>Bacilli</taxon>
        <taxon>Lactobacillales</taxon>
        <taxon>Enterococcaceae</taxon>
        <taxon>Vagococcus</taxon>
    </lineage>
</organism>
<dbReference type="RefSeq" id="WP_209526070.1">
    <property type="nucleotide sequence ID" value="NZ_JAEEGA010000003.1"/>
</dbReference>